<proteinExistence type="predicted"/>
<organism evidence="2 3">
    <name type="scientific">Byssochlamys spectabilis</name>
    <name type="common">Paecilomyces variotii</name>
    <dbReference type="NCBI Taxonomy" id="264951"/>
    <lineage>
        <taxon>Eukaryota</taxon>
        <taxon>Fungi</taxon>
        <taxon>Dikarya</taxon>
        <taxon>Ascomycota</taxon>
        <taxon>Pezizomycotina</taxon>
        <taxon>Eurotiomycetes</taxon>
        <taxon>Eurotiomycetidae</taxon>
        <taxon>Eurotiales</taxon>
        <taxon>Thermoascaceae</taxon>
        <taxon>Paecilomyces</taxon>
    </lineage>
</organism>
<dbReference type="GeneID" id="39599547"/>
<accession>A0A443HYX4</accession>
<dbReference type="InterPro" id="IPR015424">
    <property type="entry name" value="PyrdxlP-dep_Trfase"/>
</dbReference>
<dbReference type="SUPFAM" id="SSF53383">
    <property type="entry name" value="PLP-dependent transferases"/>
    <property type="match status" value="1"/>
</dbReference>
<dbReference type="InterPro" id="IPR015421">
    <property type="entry name" value="PyrdxlP-dep_Trfase_major"/>
</dbReference>
<dbReference type="Gene3D" id="3.40.640.10">
    <property type="entry name" value="Type I PLP-dependent aspartate aminotransferase-like (Major domain)"/>
    <property type="match status" value="1"/>
</dbReference>
<evidence type="ECO:0000313" key="2">
    <source>
        <dbReference type="EMBL" id="RWQ96941.1"/>
    </source>
</evidence>
<dbReference type="AlphaFoldDB" id="A0A443HYX4"/>
<gene>
    <name evidence="2" type="ORF">C8Q69DRAFT_461762</name>
</gene>
<dbReference type="EMBL" id="RCNU01000003">
    <property type="protein sequence ID" value="RWQ96941.1"/>
    <property type="molecule type" value="Genomic_DNA"/>
</dbReference>
<dbReference type="Proteomes" id="UP000283841">
    <property type="component" value="Unassembled WGS sequence"/>
</dbReference>
<reference evidence="2 3" key="1">
    <citation type="journal article" date="2018" name="Front. Microbiol.">
        <title>Genomic and genetic insights into a cosmopolitan fungus, Paecilomyces variotii (Eurotiales).</title>
        <authorList>
            <person name="Urquhart A.S."/>
            <person name="Mondo S.J."/>
            <person name="Makela M.R."/>
            <person name="Hane J.K."/>
            <person name="Wiebenga A."/>
            <person name="He G."/>
            <person name="Mihaltcheva S."/>
            <person name="Pangilinan J."/>
            <person name="Lipzen A."/>
            <person name="Barry K."/>
            <person name="de Vries R.P."/>
            <person name="Grigoriev I.V."/>
            <person name="Idnurm A."/>
        </authorList>
    </citation>
    <scope>NUCLEOTIDE SEQUENCE [LARGE SCALE GENOMIC DNA]</scope>
    <source>
        <strain evidence="2 3">CBS 101075</strain>
    </source>
</reference>
<dbReference type="Gene3D" id="3.90.1150.10">
    <property type="entry name" value="Aspartate Aminotransferase, domain 1"/>
    <property type="match status" value="1"/>
</dbReference>
<dbReference type="Pfam" id="PF00266">
    <property type="entry name" value="Aminotran_5"/>
    <property type="match status" value="1"/>
</dbReference>
<keyword evidence="2" id="KW-0808">Transferase</keyword>
<name>A0A443HYX4_BYSSP</name>
<dbReference type="RefSeq" id="XP_028486586.1">
    <property type="nucleotide sequence ID" value="XM_028630270.1"/>
</dbReference>
<dbReference type="PANTHER" id="PTHR43586:SF21">
    <property type="entry name" value="PYRIDOXAL PHOSPHATE (PLP)-DEPENDENT ASPARTATE AMINOTRANSFERASE SUPERFAMILY"/>
    <property type="match status" value="1"/>
</dbReference>
<dbReference type="GO" id="GO:0008483">
    <property type="term" value="F:transaminase activity"/>
    <property type="evidence" value="ECO:0007669"/>
    <property type="project" value="UniProtKB-KW"/>
</dbReference>
<comment type="caution">
    <text evidence="2">The sequence shown here is derived from an EMBL/GenBank/DDBJ whole genome shotgun (WGS) entry which is preliminary data.</text>
</comment>
<dbReference type="InterPro" id="IPR000192">
    <property type="entry name" value="Aminotrans_V_dom"/>
</dbReference>
<evidence type="ECO:0000313" key="3">
    <source>
        <dbReference type="Proteomes" id="UP000283841"/>
    </source>
</evidence>
<dbReference type="STRING" id="264951.A0A443HYX4"/>
<feature type="domain" description="Aminotransferase class V" evidence="1">
    <location>
        <begin position="22"/>
        <end position="390"/>
    </location>
</feature>
<sequence>MASTFDVAQVRSRFPALKQDQVFMDNAGGSHVLDTVIESIQTYLSRTNVQIGATYNVAKACTTAYNNAFVPAAKFINAGPNEISIGISTTQLLHNLSTALNFEPGDELILSKVNHEANISPWVRIAKRLGLTIKWWSATDVKNPVCDLEELKSLLSEKTRLVACPHVSNITGTITNVKEIAAAVHQFPRALLCVDGVAFAPHRHIDVKELDADFYTFSWYKVLGPHISQLYASSRVHSEITPLCHYFKDPVTLDIMLNLASANYELTQSLPCVVEYFGSDIKTKWGQIAAYEEQLQEILLSYLRSNPRITIYGEPSANKDLRVPVVSFTVKGMKSKTVVDEVEKRSNFGFRNGHMYSHRLLQEIMHLEDVEDGVVRVSMMHYNTEEEVKGLVKVLEEVILPN</sequence>
<keyword evidence="2" id="KW-0032">Aminotransferase</keyword>
<dbReference type="PANTHER" id="PTHR43586">
    <property type="entry name" value="CYSTEINE DESULFURASE"/>
    <property type="match status" value="1"/>
</dbReference>
<dbReference type="VEuPathDB" id="FungiDB:C8Q69DRAFT_461762"/>
<evidence type="ECO:0000259" key="1">
    <source>
        <dbReference type="Pfam" id="PF00266"/>
    </source>
</evidence>
<protein>
    <submittedName>
        <fullName evidence="2">Aminotransferase</fullName>
    </submittedName>
</protein>
<keyword evidence="3" id="KW-1185">Reference proteome</keyword>
<dbReference type="InterPro" id="IPR015422">
    <property type="entry name" value="PyrdxlP-dep_Trfase_small"/>
</dbReference>